<protein>
    <recommendedName>
        <fullName evidence="3">Lipoprotein</fullName>
    </recommendedName>
</protein>
<accession>Q39E90</accession>
<gene>
    <name evidence="1" type="ordered locus">Bcep18194_A5632</name>
</gene>
<dbReference type="HOGENOM" id="CLU_150492_0_0_4"/>
<dbReference type="AlphaFoldDB" id="Q39E90"/>
<evidence type="ECO:0008006" key="3">
    <source>
        <dbReference type="Google" id="ProtNLM"/>
    </source>
</evidence>
<dbReference type="KEGG" id="bur:Bcep18194_A5632"/>
<evidence type="ECO:0000313" key="1">
    <source>
        <dbReference type="EMBL" id="ABB09226.1"/>
    </source>
</evidence>
<evidence type="ECO:0000313" key="2">
    <source>
        <dbReference type="Proteomes" id="UP000002705"/>
    </source>
</evidence>
<dbReference type="PATRIC" id="fig|482957.22.peg.2601"/>
<organism evidence="1 2">
    <name type="scientific">Burkholderia lata (strain ATCC 17760 / DSM 23089 / LMG 22485 / NCIMB 9086 / R18194 / 383)</name>
    <dbReference type="NCBI Taxonomy" id="482957"/>
    <lineage>
        <taxon>Bacteria</taxon>
        <taxon>Pseudomonadati</taxon>
        <taxon>Pseudomonadota</taxon>
        <taxon>Betaproteobacteria</taxon>
        <taxon>Burkholderiales</taxon>
        <taxon>Burkholderiaceae</taxon>
        <taxon>Burkholderia</taxon>
        <taxon>Burkholderia cepacia complex</taxon>
    </lineage>
</organism>
<dbReference type="Proteomes" id="UP000002705">
    <property type="component" value="Chromosome 1"/>
</dbReference>
<name>Q39E90_BURL3</name>
<dbReference type="EMBL" id="CP000151">
    <property type="protein sequence ID" value="ABB09226.1"/>
    <property type="molecule type" value="Genomic_DNA"/>
</dbReference>
<keyword evidence="2" id="KW-1185">Reference proteome</keyword>
<reference evidence="1" key="1">
    <citation type="submission" date="2009-01" db="EMBL/GenBank/DDBJ databases">
        <title>Complete sequence of chromosome 1 of Burkholderia sp. 383.</title>
        <authorList>
            <consortium name="US DOE Joint Genome Institute"/>
            <person name="Copeland A."/>
            <person name="Lucas S."/>
            <person name="Lapidus A."/>
            <person name="Barry K."/>
            <person name="Detter J.C."/>
            <person name="Glavina T."/>
            <person name="Hammon N."/>
            <person name="Israni S."/>
            <person name="Pitluck S."/>
            <person name="Chain P."/>
            <person name="Malfatti S."/>
            <person name="Shin M."/>
            <person name="Vergez L."/>
            <person name="Schmutz J."/>
            <person name="Larimer F."/>
            <person name="Land M."/>
            <person name="Kyrpides N."/>
            <person name="Lykidis A."/>
            <person name="Richardson P."/>
        </authorList>
    </citation>
    <scope>NUCLEOTIDE SEQUENCE</scope>
    <source>
        <strain evidence="1">383</strain>
    </source>
</reference>
<sequence>MCALSGCVTFGQMGKGLGALRNQPVSTAVQVLGFPAGEREAAGMKIVHWGRQQTGLMPLTSYGQNSGFGTVGTTPFSYTGTSTSMQYVPMNFNCDIDLAIGPGGFVQGYQYSGNLGGCEGYIKALNRYRKSIGFDN</sequence>
<proteinExistence type="predicted"/>